<dbReference type="GO" id="GO:0004674">
    <property type="term" value="F:protein serine/threonine kinase activity"/>
    <property type="evidence" value="ECO:0007669"/>
    <property type="project" value="UniProtKB-KW"/>
</dbReference>
<dbReference type="Gene3D" id="1.10.510.10">
    <property type="entry name" value="Transferase(Phosphotransferase) domain 1"/>
    <property type="match status" value="1"/>
</dbReference>
<dbReference type="Gene3D" id="3.30.200.20">
    <property type="entry name" value="Phosphorylase Kinase, domain 1"/>
    <property type="match status" value="1"/>
</dbReference>
<keyword evidence="3" id="KW-1185">Reference proteome</keyword>
<dbReference type="SUPFAM" id="SSF56112">
    <property type="entry name" value="Protein kinase-like (PK-like)"/>
    <property type="match status" value="1"/>
</dbReference>
<dbReference type="InterPro" id="IPR000719">
    <property type="entry name" value="Prot_kinase_dom"/>
</dbReference>
<evidence type="ECO:0000313" key="2">
    <source>
        <dbReference type="EMBL" id="OAO15787.1"/>
    </source>
</evidence>
<evidence type="ECO:0000259" key="1">
    <source>
        <dbReference type="PROSITE" id="PS50011"/>
    </source>
</evidence>
<sequence length="354" mass="39853">MNTTKAIIEESPKGRYKKFDSLIGTGSFKKVYLAFDSVEGRDVAWSDISLKGVTREEESQFINEVELLRSVNNEHIIHYYDSWYDEEKNRIVIITQCMPSGTILEYIKNKVVSMEAIKKWSLQILEGLAYLHSQDPPIIHKDLKCSNLFIDAVFSTIRIGDLGLASHMDKDSPIAGTLEYMAPEIIDNNTYNEKTDMYAFGMCLLELITRKPPYSECENTMALLSKIISAQEDPVTYPSISASPIPDSPLPSLVLQLSAGSSPEEEALTDRLVINWLSNEQNVIKLSVIRQYSSPEKKPIKLVVPFVYGVDCVEGLVSLLVTLHLITEMVVEKTAEAIRYWLSTNVASEIRMGN</sequence>
<comment type="caution">
    <text evidence="2">The sequence shown here is derived from an EMBL/GenBank/DDBJ whole genome shotgun (WGS) entry which is preliminary data.</text>
</comment>
<keyword evidence="2" id="KW-0723">Serine/threonine-protein kinase</keyword>
<dbReference type="AlphaFoldDB" id="A0A196SHY4"/>
<dbReference type="PANTHER" id="PTHR13902">
    <property type="entry name" value="SERINE/THREONINE-PROTEIN KINASE WNK WITH NO LYSINE -RELATED"/>
    <property type="match status" value="1"/>
</dbReference>
<keyword evidence="2" id="KW-0418">Kinase</keyword>
<dbReference type="InterPro" id="IPR008271">
    <property type="entry name" value="Ser/Thr_kinase_AS"/>
</dbReference>
<evidence type="ECO:0000313" key="3">
    <source>
        <dbReference type="Proteomes" id="UP000078348"/>
    </source>
</evidence>
<reference evidence="2 3" key="1">
    <citation type="submission" date="2016-05" db="EMBL/GenBank/DDBJ databases">
        <title>Nuclear genome of Blastocystis sp. subtype 1 NandII.</title>
        <authorList>
            <person name="Gentekaki E."/>
            <person name="Curtis B."/>
            <person name="Stairs C."/>
            <person name="Eme L."/>
            <person name="Herman E."/>
            <person name="Klimes V."/>
            <person name="Arias M.C."/>
            <person name="Elias M."/>
            <person name="Hilliou F."/>
            <person name="Klute M."/>
            <person name="Malik S.-B."/>
            <person name="Pightling A."/>
            <person name="Rachubinski R."/>
            <person name="Salas D."/>
            <person name="Schlacht A."/>
            <person name="Suga H."/>
            <person name="Archibald J."/>
            <person name="Ball S.G."/>
            <person name="Clark G."/>
            <person name="Dacks J."/>
            <person name="Van Der Giezen M."/>
            <person name="Tsaousis A."/>
            <person name="Roger A."/>
        </authorList>
    </citation>
    <scope>NUCLEOTIDE SEQUENCE [LARGE SCALE GENOMIC DNA]</scope>
    <source>
        <strain evidence="3">ATCC 50177 / NandII</strain>
    </source>
</reference>
<proteinExistence type="predicted"/>
<feature type="domain" description="Protein kinase" evidence="1">
    <location>
        <begin position="17"/>
        <end position="277"/>
    </location>
</feature>
<accession>A0A196SHY4</accession>
<organism evidence="2 3">
    <name type="scientific">Blastocystis sp. subtype 1 (strain ATCC 50177 / NandII)</name>
    <dbReference type="NCBI Taxonomy" id="478820"/>
    <lineage>
        <taxon>Eukaryota</taxon>
        <taxon>Sar</taxon>
        <taxon>Stramenopiles</taxon>
        <taxon>Bigyra</taxon>
        <taxon>Opalozoa</taxon>
        <taxon>Opalinata</taxon>
        <taxon>Blastocystidae</taxon>
        <taxon>Blastocystis</taxon>
    </lineage>
</organism>
<dbReference type="InterPro" id="IPR050588">
    <property type="entry name" value="WNK_Ser-Thr_kinase"/>
</dbReference>
<dbReference type="GO" id="GO:0005524">
    <property type="term" value="F:ATP binding"/>
    <property type="evidence" value="ECO:0007669"/>
    <property type="project" value="InterPro"/>
</dbReference>
<dbReference type="Pfam" id="PF00069">
    <property type="entry name" value="Pkinase"/>
    <property type="match status" value="1"/>
</dbReference>
<dbReference type="Proteomes" id="UP000078348">
    <property type="component" value="Unassembled WGS sequence"/>
</dbReference>
<protein>
    <submittedName>
        <fullName evidence="2">Serine/threonine protein kinase</fullName>
    </submittedName>
</protein>
<gene>
    <name evidence="2" type="ORF">AV274_2502</name>
</gene>
<name>A0A196SHY4_BLAHN</name>
<keyword evidence="2" id="KW-0808">Transferase</keyword>
<dbReference type="EMBL" id="LXWW01000118">
    <property type="protein sequence ID" value="OAO15787.1"/>
    <property type="molecule type" value="Genomic_DNA"/>
</dbReference>
<dbReference type="SMART" id="SM00220">
    <property type="entry name" value="S_TKc"/>
    <property type="match status" value="1"/>
</dbReference>
<dbReference type="STRING" id="478820.A0A196SHY4"/>
<dbReference type="InterPro" id="IPR011009">
    <property type="entry name" value="Kinase-like_dom_sf"/>
</dbReference>
<dbReference type="OrthoDB" id="4062651at2759"/>
<dbReference type="PROSITE" id="PS50011">
    <property type="entry name" value="PROTEIN_KINASE_DOM"/>
    <property type="match status" value="1"/>
</dbReference>
<dbReference type="PROSITE" id="PS00108">
    <property type="entry name" value="PROTEIN_KINASE_ST"/>
    <property type="match status" value="1"/>
</dbReference>